<dbReference type="PANTHER" id="PTHR33269:SF17">
    <property type="entry name" value="NADH-UBIQUINONE OXIDOREDUCTASE CHAIN 6"/>
    <property type="match status" value="1"/>
</dbReference>
<keyword evidence="2" id="KW-0520">NAD</keyword>
<dbReference type="EMBL" id="CP072642">
    <property type="protein sequence ID" value="QUV93048.1"/>
    <property type="molecule type" value="Genomic_DNA"/>
</dbReference>
<comment type="function">
    <text evidence="2">NDH-1 shuttles electrons from NADH, via FMN and iron-sulfur (Fe-S) centers, to quinones in the respiratory chain. Couples the redox reaction to proton translocation (for every two electrons transferred, four hydrogen ions are translocated across the cytoplasmic membrane), and thus conserves the redox energy in a proton gradient.</text>
</comment>
<keyword evidence="2" id="KW-1133">Transmembrane helix</keyword>
<keyword evidence="2" id="KW-0472">Membrane</keyword>
<dbReference type="PANTHER" id="PTHR33269">
    <property type="entry name" value="NADH-UBIQUINONE OXIDOREDUCTASE CHAIN 6"/>
    <property type="match status" value="1"/>
</dbReference>
<reference evidence="3 4" key="1">
    <citation type="submission" date="2021-03" db="EMBL/GenBank/DDBJ databases">
        <title>Genomic and phenotypic characterization of Chloracidobacterium isolates provides evidence for multiple species.</title>
        <authorList>
            <person name="Saini M.K."/>
            <person name="Costas A.M.G."/>
            <person name="Tank M."/>
            <person name="Bryant D.A."/>
        </authorList>
    </citation>
    <scope>NUCLEOTIDE SEQUENCE [LARGE SCALE GENOMIC DNA]</scope>
    <source>
        <strain evidence="3 4">N</strain>
    </source>
</reference>
<evidence type="ECO:0000256" key="2">
    <source>
        <dbReference type="RuleBase" id="RU004429"/>
    </source>
</evidence>
<evidence type="ECO:0000313" key="4">
    <source>
        <dbReference type="Proteomes" id="UP000677668"/>
    </source>
</evidence>
<feature type="transmembrane region" description="Helical" evidence="2">
    <location>
        <begin position="59"/>
        <end position="79"/>
    </location>
</feature>
<comment type="subcellular location">
    <subcellularLocation>
        <location evidence="2">Cell membrane</location>
        <topology evidence="2">Multi-pass membrane protein</topology>
    </subcellularLocation>
</comment>
<dbReference type="InterPro" id="IPR042106">
    <property type="entry name" value="Nuo/plastoQ_OxRdtase_6_NuoJ"/>
</dbReference>
<feature type="transmembrane region" description="Helical" evidence="2">
    <location>
        <begin position="138"/>
        <end position="160"/>
    </location>
</feature>
<dbReference type="EC" id="7.1.1.-" evidence="2"/>
<evidence type="ECO:0000313" key="3">
    <source>
        <dbReference type="EMBL" id="QUV93048.1"/>
    </source>
</evidence>
<comment type="catalytic activity">
    <reaction evidence="2">
        <text>a quinone + NADH + 5 H(+)(in) = a quinol + NAD(+) + 4 H(+)(out)</text>
        <dbReference type="Rhea" id="RHEA:57888"/>
        <dbReference type="ChEBI" id="CHEBI:15378"/>
        <dbReference type="ChEBI" id="CHEBI:24646"/>
        <dbReference type="ChEBI" id="CHEBI:57540"/>
        <dbReference type="ChEBI" id="CHEBI:57945"/>
        <dbReference type="ChEBI" id="CHEBI:132124"/>
    </reaction>
</comment>
<organism evidence="3 4">
    <name type="scientific">Chloracidobacterium sp. N</name>
    <dbReference type="NCBI Taxonomy" id="2821540"/>
    <lineage>
        <taxon>Bacteria</taxon>
        <taxon>Pseudomonadati</taxon>
        <taxon>Acidobacteriota</taxon>
        <taxon>Terriglobia</taxon>
        <taxon>Terriglobales</taxon>
        <taxon>Acidobacteriaceae</taxon>
        <taxon>Chloracidobacterium</taxon>
        <taxon>Chloracidobacterium aggregatum</taxon>
    </lineage>
</organism>
<comment type="similarity">
    <text evidence="1 2">Belongs to the complex I subunit 6 family.</text>
</comment>
<keyword evidence="2" id="KW-0812">Transmembrane</keyword>
<sequence length="165" mass="18072">MTFQQLLFVGFAALVLSGAVSVVLLRNPLYGAFALITSFVGLSALYVLMGAQFIGAAQIVVYAGAIMMLFVFVIMLLNVRADEERPPRHRFLVWLALPLGLAFTVQVWFAVWGMTGERAPSGEAGTVERVGKNLMTRYLLPFELTSVLILLAVVGALHLAKREKE</sequence>
<dbReference type="RefSeq" id="WP_014099847.1">
    <property type="nucleotide sequence ID" value="NZ_CP072642.1"/>
</dbReference>
<keyword evidence="4" id="KW-1185">Reference proteome</keyword>
<accession>A0ABX8AXV9</accession>
<dbReference type="Pfam" id="PF00499">
    <property type="entry name" value="Oxidored_q3"/>
    <property type="match status" value="1"/>
</dbReference>
<evidence type="ECO:0000256" key="1">
    <source>
        <dbReference type="ARBA" id="ARBA00005698"/>
    </source>
</evidence>
<feature type="transmembrane region" description="Helical" evidence="2">
    <location>
        <begin position="91"/>
        <end position="111"/>
    </location>
</feature>
<name>A0ABX8AXV9_9BACT</name>
<protein>
    <recommendedName>
        <fullName evidence="2">NADH-quinone oxidoreductase subunit J</fullName>
        <ecNumber evidence="2">7.1.1.-</ecNumber>
    </recommendedName>
</protein>
<feature type="transmembrane region" description="Helical" evidence="2">
    <location>
        <begin position="6"/>
        <end position="25"/>
    </location>
</feature>
<keyword evidence="2" id="KW-0874">Quinone</keyword>
<feature type="transmembrane region" description="Helical" evidence="2">
    <location>
        <begin position="32"/>
        <end position="53"/>
    </location>
</feature>
<dbReference type="Proteomes" id="UP000677668">
    <property type="component" value="Chromosome 1"/>
</dbReference>
<proteinExistence type="inferred from homology"/>
<dbReference type="InterPro" id="IPR001457">
    <property type="entry name" value="NADH_UbQ/plastoQ_OxRdtase_su6"/>
</dbReference>
<keyword evidence="2" id="KW-1003">Cell membrane</keyword>
<gene>
    <name evidence="3" type="ORF">J8C05_06575</name>
</gene>
<dbReference type="Gene3D" id="1.20.120.1200">
    <property type="entry name" value="NADH-ubiquinone/plastoquinone oxidoreductase chain 6, subunit NuoJ"/>
    <property type="match status" value="1"/>
</dbReference>